<reference evidence="1" key="2">
    <citation type="journal article" date="2015" name="Fish Shellfish Immunol.">
        <title>Early steps in the European eel (Anguilla anguilla)-Vibrio vulnificus interaction in the gills: Role of the RtxA13 toxin.</title>
        <authorList>
            <person name="Callol A."/>
            <person name="Pajuelo D."/>
            <person name="Ebbesson L."/>
            <person name="Teles M."/>
            <person name="MacKenzie S."/>
            <person name="Amaro C."/>
        </authorList>
    </citation>
    <scope>NUCLEOTIDE SEQUENCE</scope>
</reference>
<sequence length="72" mass="7968">MCLLIWKDLPSPPHTGLSLPSVVCPTKGVMGSSLIPSLMPCNHTLHYIPLAEHHNMQQYVNELFLVSTVNIC</sequence>
<name>A0A0E9WYU0_ANGAN</name>
<reference evidence="1" key="1">
    <citation type="submission" date="2014-11" db="EMBL/GenBank/DDBJ databases">
        <authorList>
            <person name="Amaro Gonzalez C."/>
        </authorList>
    </citation>
    <scope>NUCLEOTIDE SEQUENCE</scope>
</reference>
<accession>A0A0E9WYU0</accession>
<dbReference type="AlphaFoldDB" id="A0A0E9WYU0"/>
<organism evidence="1">
    <name type="scientific">Anguilla anguilla</name>
    <name type="common">European freshwater eel</name>
    <name type="synonym">Muraena anguilla</name>
    <dbReference type="NCBI Taxonomy" id="7936"/>
    <lineage>
        <taxon>Eukaryota</taxon>
        <taxon>Metazoa</taxon>
        <taxon>Chordata</taxon>
        <taxon>Craniata</taxon>
        <taxon>Vertebrata</taxon>
        <taxon>Euteleostomi</taxon>
        <taxon>Actinopterygii</taxon>
        <taxon>Neopterygii</taxon>
        <taxon>Teleostei</taxon>
        <taxon>Anguilliformes</taxon>
        <taxon>Anguillidae</taxon>
        <taxon>Anguilla</taxon>
    </lineage>
</organism>
<evidence type="ECO:0000313" key="1">
    <source>
        <dbReference type="EMBL" id="JAH94765.1"/>
    </source>
</evidence>
<protein>
    <submittedName>
        <fullName evidence="1">Uncharacterized protein</fullName>
    </submittedName>
</protein>
<dbReference type="EMBL" id="GBXM01013812">
    <property type="protein sequence ID" value="JAH94765.1"/>
    <property type="molecule type" value="Transcribed_RNA"/>
</dbReference>
<proteinExistence type="predicted"/>